<dbReference type="EMBL" id="JRNT01000006">
    <property type="protein sequence ID" value="KGF47855.1"/>
    <property type="molecule type" value="Genomic_DNA"/>
</dbReference>
<organism evidence="3 4">
    <name type="scientific">Veillonella montpellierensis DNF00314</name>
    <dbReference type="NCBI Taxonomy" id="1401067"/>
    <lineage>
        <taxon>Bacteria</taxon>
        <taxon>Bacillati</taxon>
        <taxon>Bacillota</taxon>
        <taxon>Negativicutes</taxon>
        <taxon>Veillonellales</taxon>
        <taxon>Veillonellaceae</taxon>
        <taxon>Veillonella</taxon>
    </lineage>
</organism>
<dbReference type="PRINTS" id="PR01270">
    <property type="entry name" value="HDASUPER"/>
</dbReference>
<dbReference type="Gene3D" id="3.40.800.20">
    <property type="entry name" value="Histone deacetylase domain"/>
    <property type="match status" value="1"/>
</dbReference>
<proteinExistence type="inferred from homology"/>
<evidence type="ECO:0000313" key="3">
    <source>
        <dbReference type="EMBL" id="KGF47855.1"/>
    </source>
</evidence>
<comment type="similarity">
    <text evidence="1">Belongs to the histone deacetylase family.</text>
</comment>
<dbReference type="GO" id="GO:0004407">
    <property type="term" value="F:histone deacetylase activity"/>
    <property type="evidence" value="ECO:0007669"/>
    <property type="project" value="TreeGrafter"/>
</dbReference>
<comment type="caution">
    <text evidence="3">The sequence shown here is derived from an EMBL/GenBank/DDBJ whole genome shotgun (WGS) entry which is preliminary data.</text>
</comment>
<dbReference type="InterPro" id="IPR037138">
    <property type="entry name" value="His_deacetylse_dom_sf"/>
</dbReference>
<dbReference type="SUPFAM" id="SSF52768">
    <property type="entry name" value="Arginase/deacetylase"/>
    <property type="match status" value="1"/>
</dbReference>
<sequence>MYKSELGLIFFPAFDWKISSTHPERQERLLYTRNQIEEEGLLDHPAIREYNPIVASYDSIEQVHVGVPSLEDWVTPAHQISAGGAIVAADSVLSKDVRRAFALVRPPGHHAMSIVHGIRGFCTINSEAIMVQHIRNVYGIQKIAIVDTDVHHGDGTQDIFYHDPDTLYISFHQDGRTLYPGTGFMNEFGGPQAIGATVNIPLPPGTGDEGLKKVMTELVLPMIHDFGAEIIINSAGQDNHFSDPLANMNVTAKGYAELVDILDADIAVLEGGYSVQDALPYINTAIILSMAGLDYSKVIEPAFDKDRYGQSADVTGYIDMLIDKWKLQWDERHNLQKNVSVSTGDYWKNTREIYYDESGIRETRSEVVRMYHNSMGWHSIMSTGRGGPYGHQSVYAMFIPWQANKKCRDDAYDVILKEKQYGNAQRYVIVDPMGVGQEEI</sequence>
<dbReference type="PANTHER" id="PTHR10625">
    <property type="entry name" value="HISTONE DEACETYLASE HDAC1-RELATED"/>
    <property type="match status" value="1"/>
</dbReference>
<evidence type="ECO:0000259" key="2">
    <source>
        <dbReference type="Pfam" id="PF00850"/>
    </source>
</evidence>
<gene>
    <name evidence="3" type="ORF">HMPREF0872_01825</name>
</gene>
<dbReference type="InterPro" id="IPR023801">
    <property type="entry name" value="His_deacetylse_dom"/>
</dbReference>
<dbReference type="InterPro" id="IPR023696">
    <property type="entry name" value="Ureohydrolase_dom_sf"/>
</dbReference>
<feature type="domain" description="Histone deacetylase" evidence="2">
    <location>
        <begin position="77"/>
        <end position="282"/>
    </location>
</feature>
<dbReference type="CDD" id="cd09992">
    <property type="entry name" value="HDAC_classII"/>
    <property type="match status" value="1"/>
</dbReference>
<dbReference type="eggNOG" id="COG0123">
    <property type="taxonomic scope" value="Bacteria"/>
</dbReference>
<dbReference type="GO" id="GO:0040029">
    <property type="term" value="P:epigenetic regulation of gene expression"/>
    <property type="evidence" value="ECO:0007669"/>
    <property type="project" value="TreeGrafter"/>
</dbReference>
<reference evidence="3 4" key="1">
    <citation type="submission" date="2014-07" db="EMBL/GenBank/DDBJ databases">
        <authorList>
            <person name="McCorrison J."/>
            <person name="Sanka R."/>
            <person name="Torralba M."/>
            <person name="Gillis M."/>
            <person name="Haft D.H."/>
            <person name="Methe B."/>
            <person name="Sutton G."/>
            <person name="Nelson K.E."/>
        </authorList>
    </citation>
    <scope>NUCLEOTIDE SEQUENCE [LARGE SCALE GENOMIC DNA]</scope>
    <source>
        <strain evidence="3 4">DNF00314</strain>
    </source>
</reference>
<dbReference type="AlphaFoldDB" id="A0A096AM56"/>
<dbReference type="InterPro" id="IPR000286">
    <property type="entry name" value="HDACs"/>
</dbReference>
<name>A0A096AM56_9FIRM</name>
<dbReference type="RefSeq" id="WP_038151422.1">
    <property type="nucleotide sequence ID" value="NZ_JRNT01000006.1"/>
</dbReference>
<accession>A0A096AM56</accession>
<dbReference type="Proteomes" id="UP000029628">
    <property type="component" value="Unassembled WGS sequence"/>
</dbReference>
<evidence type="ECO:0000313" key="4">
    <source>
        <dbReference type="Proteomes" id="UP000029628"/>
    </source>
</evidence>
<dbReference type="Pfam" id="PF00850">
    <property type="entry name" value="Hist_deacetyl"/>
    <property type="match status" value="1"/>
</dbReference>
<dbReference type="PANTHER" id="PTHR10625:SF10">
    <property type="entry name" value="HISTONE DEACETYLASE HDAC1"/>
    <property type="match status" value="1"/>
</dbReference>
<keyword evidence="4" id="KW-1185">Reference proteome</keyword>
<protein>
    <submittedName>
        <fullName evidence="3">Histone deacetylase</fullName>
    </submittedName>
</protein>
<evidence type="ECO:0000256" key="1">
    <source>
        <dbReference type="ARBA" id="ARBA00005947"/>
    </source>
</evidence>